<evidence type="ECO:0000313" key="3">
    <source>
        <dbReference type="Proteomes" id="UP000265618"/>
    </source>
</evidence>
<dbReference type="EMBL" id="BDIP01002552">
    <property type="protein sequence ID" value="GIQ86469.1"/>
    <property type="molecule type" value="Genomic_DNA"/>
</dbReference>
<dbReference type="AlphaFoldDB" id="A0A9K3CZU2"/>
<evidence type="ECO:0000256" key="1">
    <source>
        <dbReference type="SAM" id="MobiDB-lite"/>
    </source>
</evidence>
<feature type="compositionally biased region" description="Basic and acidic residues" evidence="1">
    <location>
        <begin position="472"/>
        <end position="491"/>
    </location>
</feature>
<accession>A0A9K3CZU2</accession>
<feature type="region of interest" description="Disordered" evidence="1">
    <location>
        <begin position="450"/>
        <end position="501"/>
    </location>
</feature>
<evidence type="ECO:0000313" key="2">
    <source>
        <dbReference type="EMBL" id="GIQ86469.1"/>
    </source>
</evidence>
<name>A0A9K3CZU2_9EUKA</name>
<organism evidence="2 3">
    <name type="scientific">Kipferlia bialata</name>
    <dbReference type="NCBI Taxonomy" id="797122"/>
    <lineage>
        <taxon>Eukaryota</taxon>
        <taxon>Metamonada</taxon>
        <taxon>Carpediemonas-like organisms</taxon>
        <taxon>Kipferlia</taxon>
    </lineage>
</organism>
<dbReference type="Proteomes" id="UP000265618">
    <property type="component" value="Unassembled WGS sequence"/>
</dbReference>
<feature type="compositionally biased region" description="Basic and acidic residues" evidence="1">
    <location>
        <begin position="220"/>
        <end position="234"/>
    </location>
</feature>
<feature type="compositionally biased region" description="Polar residues" evidence="1">
    <location>
        <begin position="83"/>
        <end position="102"/>
    </location>
</feature>
<feature type="region of interest" description="Disordered" evidence="1">
    <location>
        <begin position="218"/>
        <end position="248"/>
    </location>
</feature>
<comment type="caution">
    <text evidence="2">The sequence shown here is derived from an EMBL/GenBank/DDBJ whole genome shotgun (WGS) entry which is preliminary data.</text>
</comment>
<proteinExistence type="predicted"/>
<keyword evidence="3" id="KW-1185">Reference proteome</keyword>
<feature type="region of interest" description="Disordered" evidence="1">
    <location>
        <begin position="71"/>
        <end position="107"/>
    </location>
</feature>
<feature type="compositionally biased region" description="Polar residues" evidence="1">
    <location>
        <begin position="492"/>
        <end position="501"/>
    </location>
</feature>
<sequence>MVAGATKESSVASRTAVEFSTLLLGKGSQEYNRALLLLCVECVATALHLGCLSPLYDKEWTCMGSTSTQSVKGAEGERVTEAGAQTPTDPSTHFTHPASNSVKGEGEAQSDVGSEIASLLRIDPIPMGVGCSIILLSENLPQRVQHCLVTMRHRVFSNYLFNRRSSLWSKETRGLKGVEGEREGLRLPLCVPVFQTRTAVNGTVVEGYKTSFQVLETPVEAEREREDKDTKTEADVEGESAVSKDDLPPPSPKEFCLRYAYTLGCRQLCHLVRRPMDASREKEIAHMGSDQAPPLSPYALHIATRILRLVLGGSATYSDAATTALTRNIGITPVVVCAAYLGQAVATASNAKFNRPDAGCVPVTGAKEQNLMNRLIMAITPWRGVMGFPAHLSSLQSLSIGEDASQPMSLRSLYNMYFLGGVKDYCSAAFLTHDGYPAFFRYSQTVNHPPNNPLRTHPRPITLMGKMTMTPKRGDPASEKERERERERDDTTSGATYKFGQSNANDLRNINKFLMSPAHPPTVQGPVLGSISGHGMTADQEVSLLLGAGRQRYMQGRQRAAGLVTQPSVKQPVTVDNIMGGGDLGDLEDLQELLEEVEQETKT</sequence>
<gene>
    <name evidence="2" type="ORF">KIPB_008331</name>
</gene>
<reference evidence="2 3" key="1">
    <citation type="journal article" date="2018" name="PLoS ONE">
        <title>The draft genome of Kipferlia bialata reveals reductive genome evolution in fornicate parasites.</title>
        <authorList>
            <person name="Tanifuji G."/>
            <person name="Takabayashi S."/>
            <person name="Kume K."/>
            <person name="Takagi M."/>
            <person name="Nakayama T."/>
            <person name="Kamikawa R."/>
            <person name="Inagaki Y."/>
            <person name="Hashimoto T."/>
        </authorList>
    </citation>
    <scope>NUCLEOTIDE SEQUENCE [LARGE SCALE GENOMIC DNA]</scope>
    <source>
        <strain evidence="2">NY0173</strain>
    </source>
</reference>
<protein>
    <submittedName>
        <fullName evidence="2">Uncharacterized protein</fullName>
    </submittedName>
</protein>